<proteinExistence type="predicted"/>
<sequence length="577" mass="63230">MNNNNSFSVTGLPAPLSAHGQPEPVEAAAHRLLARHVPRHPGLPATAIQEALETNAKRFPHEIAIDFYGATLSYRELYERVQRLAGYLVQNLGVRPGDRVLLDMQNSPAFIVAFYAILRADAVVVPVNPMNLEAELRWLIEDSGARVVLAAQDLEAAFSGLLLQGVFEHLVLACYADDLPATASELVPAFLAEPARQPAGAATSTLGQALRHPPLASVAQRCGEDLAMLVYTSGTTGRPKGCMLSHRAVNAQLVALMHWNHWSSESVVLATAPYFHVTGMCASMLVPLALGASIVLLPRWDREVALDWIETRGVTHWTSIPTMIVDLLGVEGLDRRNFSSLQMMGGGGTAMPAAVAERLHQLTGLHYQEGWGMTEVCGAIHLNPPGCPKPQCLGIPLFDVDTRVLCLESDAEQPLGRQGEIVTRCPSLFSGYWNNPEATAESLVEIQGRQFLRTGDIGYFDEQGYLFMAERLKRMINVNGYKVWPSEVESLLYHHPDIQEACVIAGRAADGREAVKAVVVLRSATSEALDAESLMNWSRQQMAAYKIPRLVEFVDALPKSATGKIQWRELQNLENQR</sequence>
<reference evidence="4 7" key="1">
    <citation type="submission" date="2016-10" db="EMBL/GenBank/DDBJ databases">
        <authorList>
            <person name="de Groot N.N."/>
        </authorList>
    </citation>
    <scope>NUCLEOTIDE SEQUENCE [LARGE SCALE GENOMIC DNA]</scope>
    <source>
        <strain evidence="4 7">CCM 7361</strain>
    </source>
</reference>
<dbReference type="PROSITE" id="PS00455">
    <property type="entry name" value="AMP_BINDING"/>
    <property type="match status" value="1"/>
</dbReference>
<dbReference type="EMBL" id="FNEC01000031">
    <property type="protein sequence ID" value="SDK19326.1"/>
    <property type="molecule type" value="Genomic_DNA"/>
</dbReference>
<dbReference type="SUPFAM" id="SSF56801">
    <property type="entry name" value="Acetyl-CoA synthetase-like"/>
    <property type="match status" value="1"/>
</dbReference>
<dbReference type="GO" id="GO:0016878">
    <property type="term" value="F:acid-thiol ligase activity"/>
    <property type="evidence" value="ECO:0007669"/>
    <property type="project" value="UniProtKB-ARBA"/>
</dbReference>
<dbReference type="InterPro" id="IPR050237">
    <property type="entry name" value="ATP-dep_AMP-bd_enzyme"/>
</dbReference>
<dbReference type="AlphaFoldDB" id="A0A239NA57"/>
<evidence type="ECO:0000259" key="2">
    <source>
        <dbReference type="Pfam" id="PF00501"/>
    </source>
</evidence>
<feature type="region of interest" description="Disordered" evidence="1">
    <location>
        <begin position="1"/>
        <end position="21"/>
    </location>
</feature>
<dbReference type="InterPro" id="IPR025110">
    <property type="entry name" value="AMP-bd_C"/>
</dbReference>
<dbReference type="PANTHER" id="PTHR43767:SF1">
    <property type="entry name" value="NONRIBOSOMAL PEPTIDE SYNTHASE PES1 (EUROFUNG)-RELATED"/>
    <property type="match status" value="1"/>
</dbReference>
<dbReference type="EMBL" id="FZPC01000040">
    <property type="protein sequence ID" value="SNT51791.1"/>
    <property type="molecule type" value="Genomic_DNA"/>
</dbReference>
<organism evidence="4 7">
    <name type="scientific">Pseudomonas delhiensis</name>
    <dbReference type="NCBI Taxonomy" id="366289"/>
    <lineage>
        <taxon>Bacteria</taxon>
        <taxon>Pseudomonadati</taxon>
        <taxon>Pseudomonadota</taxon>
        <taxon>Gammaproteobacteria</taxon>
        <taxon>Pseudomonadales</taxon>
        <taxon>Pseudomonadaceae</taxon>
        <taxon>Pseudomonas</taxon>
    </lineage>
</organism>
<evidence type="ECO:0000256" key="1">
    <source>
        <dbReference type="SAM" id="MobiDB-lite"/>
    </source>
</evidence>
<evidence type="ECO:0000313" key="4">
    <source>
        <dbReference type="EMBL" id="SDK19326.1"/>
    </source>
</evidence>
<name>A0A239NA57_9PSED</name>
<gene>
    <name evidence="4" type="ORF">SAMN05216189_103134</name>
    <name evidence="5" type="ORF">SAMN06295949_14033</name>
</gene>
<dbReference type="NCBIfam" id="NF006181">
    <property type="entry name" value="PRK08314.1"/>
    <property type="match status" value="1"/>
</dbReference>
<dbReference type="Pfam" id="PF13193">
    <property type="entry name" value="AMP-binding_C"/>
    <property type="match status" value="1"/>
</dbReference>
<dbReference type="PANTHER" id="PTHR43767">
    <property type="entry name" value="LONG-CHAIN-FATTY-ACID--COA LIGASE"/>
    <property type="match status" value="1"/>
</dbReference>
<feature type="domain" description="AMP-dependent synthetase/ligase" evidence="2">
    <location>
        <begin position="52"/>
        <end position="433"/>
    </location>
</feature>
<dbReference type="InterPro" id="IPR020845">
    <property type="entry name" value="AMP-binding_CS"/>
</dbReference>
<dbReference type="Pfam" id="PF00501">
    <property type="entry name" value="AMP-binding"/>
    <property type="match status" value="1"/>
</dbReference>
<dbReference type="InterPro" id="IPR000873">
    <property type="entry name" value="AMP-dep_synth/lig_dom"/>
</dbReference>
<accession>A0A239NA57</accession>
<evidence type="ECO:0000313" key="6">
    <source>
        <dbReference type="Proteomes" id="UP000198309"/>
    </source>
</evidence>
<dbReference type="InterPro" id="IPR045851">
    <property type="entry name" value="AMP-bd_C_sf"/>
</dbReference>
<dbReference type="Proteomes" id="UP000198309">
    <property type="component" value="Unassembled WGS sequence"/>
</dbReference>
<evidence type="ECO:0000259" key="3">
    <source>
        <dbReference type="Pfam" id="PF13193"/>
    </source>
</evidence>
<dbReference type="Gene3D" id="3.40.50.12780">
    <property type="entry name" value="N-terminal domain of ligase-like"/>
    <property type="match status" value="1"/>
</dbReference>
<dbReference type="Gene3D" id="3.30.300.30">
    <property type="match status" value="1"/>
</dbReference>
<dbReference type="Proteomes" id="UP000199693">
    <property type="component" value="Unassembled WGS sequence"/>
</dbReference>
<feature type="domain" description="AMP-binding enzyme C-terminal" evidence="3">
    <location>
        <begin position="487"/>
        <end position="564"/>
    </location>
</feature>
<reference evidence="5 6" key="2">
    <citation type="submission" date="2017-06" db="EMBL/GenBank/DDBJ databases">
        <authorList>
            <person name="Varghese N."/>
            <person name="Submissions S."/>
        </authorList>
    </citation>
    <scope>NUCLEOTIDE SEQUENCE [LARGE SCALE GENOMIC DNA]</scope>
    <source>
        <strain evidence="5 6">RLD-1</strain>
    </source>
</reference>
<protein>
    <submittedName>
        <fullName evidence="4">Fatty-acyl-CoA synthase</fullName>
    </submittedName>
</protein>
<evidence type="ECO:0000313" key="5">
    <source>
        <dbReference type="EMBL" id="SNT51791.1"/>
    </source>
</evidence>
<evidence type="ECO:0000313" key="7">
    <source>
        <dbReference type="Proteomes" id="UP000199693"/>
    </source>
</evidence>
<dbReference type="InterPro" id="IPR042099">
    <property type="entry name" value="ANL_N_sf"/>
</dbReference>
<keyword evidence="6" id="KW-1185">Reference proteome</keyword>